<comment type="subcellular location">
    <subcellularLocation>
        <location evidence="6">Cell inner membrane</location>
        <topology evidence="6">Multi-pass membrane protein</topology>
    </subcellularLocation>
    <subcellularLocation>
        <location evidence="1">Cell membrane</location>
        <topology evidence="1">Multi-pass membrane protein</topology>
    </subcellularLocation>
</comment>
<dbReference type="PATRIC" id="fig|1038924.3.peg.3720"/>
<dbReference type="AlphaFoldDB" id="A0A0R3CCG1"/>
<comment type="similarity">
    <text evidence="6">Belongs to the CopD family.</text>
</comment>
<evidence type="ECO:0000256" key="4">
    <source>
        <dbReference type="ARBA" id="ARBA00022989"/>
    </source>
</evidence>
<dbReference type="InterPro" id="IPR047689">
    <property type="entry name" value="CopD"/>
</dbReference>
<accession>A0A0R3CCG1</accession>
<dbReference type="Proteomes" id="UP000003213">
    <property type="component" value="Chromosome"/>
</dbReference>
<dbReference type="PANTHER" id="PTHR34820:SF4">
    <property type="entry name" value="INNER MEMBRANE PROTEIN YEBZ"/>
    <property type="match status" value="1"/>
</dbReference>
<reference evidence="8 11" key="1">
    <citation type="journal article" date="2012" name="PLoS Genet.">
        <title>Comparative Genomics of Plant-Associated Pseudomonas spp.: Insights into Diversity and Inheritance of Traits Involved in Multitrophic Interactions.</title>
        <authorList>
            <person name="Loper J.E."/>
            <person name="Hassan K.A."/>
            <person name="Mavrodi D.V."/>
            <person name="Davis E.W.II."/>
            <person name="Lim C.K."/>
            <person name="Shaffer B.T."/>
            <person name="Elbourne L.D."/>
            <person name="Stockwell V.O."/>
            <person name="Hartney S.L."/>
            <person name="Breakwell K."/>
            <person name="Henkels M.D."/>
            <person name="Tetu S.G."/>
            <person name="Rangel L.I."/>
            <person name="Kidarsa T.A."/>
            <person name="Wilson N.L."/>
            <person name="van de Mortel J.E."/>
            <person name="Song C."/>
            <person name="Blumhagen R."/>
            <person name="Radune D."/>
            <person name="Hostetler J.B."/>
            <person name="Brinkac L.M."/>
            <person name="Durkin A.S."/>
            <person name="Kluepfel D.A."/>
            <person name="Wechter W.P."/>
            <person name="Anderson A.J."/>
            <person name="Kim Y.C."/>
            <person name="Pierson L.S.III."/>
            <person name="Pierson E.A."/>
            <person name="Lindow S.E."/>
            <person name="Kobayashi D.Y."/>
            <person name="Raaijmakers J.M."/>
            <person name="Weller D.M."/>
            <person name="Thomashow L.S."/>
            <person name="Allen A.E."/>
            <person name="Paulsen I.T."/>
        </authorList>
    </citation>
    <scope>NUCLEOTIDE SEQUENCE [LARGE SCALE GENOMIC DNA]</scope>
    <source>
        <strain evidence="8 11">SS101</strain>
    </source>
</reference>
<dbReference type="GO" id="GO:0046688">
    <property type="term" value="P:response to copper ion"/>
    <property type="evidence" value="ECO:0007669"/>
    <property type="project" value="UniProtKB-UniRule"/>
</dbReference>
<keyword evidence="4 6" id="KW-1133">Transmembrane helix</keyword>
<evidence type="ECO:0000313" key="10">
    <source>
        <dbReference type="EMBL" id="NNA47658.1"/>
    </source>
</evidence>
<dbReference type="NCBIfam" id="NF033808">
    <property type="entry name" value="copper_CopD"/>
    <property type="match status" value="1"/>
</dbReference>
<comment type="function">
    <text evidence="6">Involved in copper resistance.</text>
</comment>
<evidence type="ECO:0000259" key="7">
    <source>
        <dbReference type="Pfam" id="PF05425"/>
    </source>
</evidence>
<feature type="domain" description="Copper resistance protein D" evidence="7">
    <location>
        <begin position="182"/>
        <end position="287"/>
    </location>
</feature>
<evidence type="ECO:0000256" key="2">
    <source>
        <dbReference type="ARBA" id="ARBA00022475"/>
    </source>
</evidence>
<keyword evidence="6" id="KW-0186">Copper</keyword>
<evidence type="ECO:0000313" key="12">
    <source>
        <dbReference type="Proteomes" id="UP000583279"/>
    </source>
</evidence>
<keyword evidence="5 6" id="KW-0472">Membrane</keyword>
<evidence type="ECO:0000256" key="3">
    <source>
        <dbReference type="ARBA" id="ARBA00022692"/>
    </source>
</evidence>
<name>A0A0R3CCG1_9PSED</name>
<feature type="transmembrane region" description="Helical" evidence="6">
    <location>
        <begin position="148"/>
        <end position="168"/>
    </location>
</feature>
<feature type="transmembrane region" description="Helical" evidence="6">
    <location>
        <begin position="189"/>
        <end position="208"/>
    </location>
</feature>
<dbReference type="OrthoDB" id="6053803at2"/>
<evidence type="ECO:0000313" key="8">
    <source>
        <dbReference type="EMBL" id="EIK63725.1"/>
    </source>
</evidence>
<feature type="transmembrane region" description="Helical" evidence="6">
    <location>
        <begin position="43"/>
        <end position="63"/>
    </location>
</feature>
<keyword evidence="2 6" id="KW-1003">Cell membrane</keyword>
<reference evidence="10 12" key="3">
    <citation type="journal article" date="2020" name="Front. Microbiol.">
        <title>Genetic Organization of the aprX-lipA2 Operon Affects the Proteolytic Potential of Pseudomonas Species in Milk.</title>
        <authorList>
            <person name="Maier C."/>
            <person name="Huptas C."/>
            <person name="von Neubeck M."/>
            <person name="Scherer S."/>
            <person name="Wenning M."/>
            <person name="Lucking G."/>
        </authorList>
    </citation>
    <scope>NUCLEOTIDE SEQUENCE [LARGE SCALE GENOMIC DNA]</scope>
    <source>
        <strain evidence="10 12">WS 4997</strain>
    </source>
</reference>
<evidence type="ECO:0000313" key="13">
    <source>
        <dbReference type="Proteomes" id="UP000814074"/>
    </source>
</evidence>
<feature type="transmembrane region" description="Helical" evidence="6">
    <location>
        <begin position="220"/>
        <end position="241"/>
    </location>
</feature>
<dbReference type="GeneID" id="99639104"/>
<feature type="transmembrane region" description="Helical" evidence="6">
    <location>
        <begin position="109"/>
        <end position="128"/>
    </location>
</feature>
<keyword evidence="3 6" id="KW-0812">Transmembrane</keyword>
<dbReference type="Proteomes" id="UP000583279">
    <property type="component" value="Unassembled WGS sequence"/>
</dbReference>
<dbReference type="GO" id="GO:0006825">
    <property type="term" value="P:copper ion transport"/>
    <property type="evidence" value="ECO:0007669"/>
    <property type="project" value="InterPro"/>
</dbReference>
<dbReference type="EMBL" id="AHPN01000001">
    <property type="protein sequence ID" value="EIK63725.1"/>
    <property type="molecule type" value="Genomic_DNA"/>
</dbReference>
<organism evidence="8 11">
    <name type="scientific">Pseudomonas lactis</name>
    <dbReference type="NCBI Taxonomy" id="1615674"/>
    <lineage>
        <taxon>Bacteria</taxon>
        <taxon>Pseudomonadati</taxon>
        <taxon>Pseudomonadota</taxon>
        <taxon>Gammaproteobacteria</taxon>
        <taxon>Pseudomonadales</taxon>
        <taxon>Pseudomonadaceae</taxon>
        <taxon>Pseudomonas</taxon>
    </lineage>
</organism>
<dbReference type="RefSeq" id="WP_003193101.1">
    <property type="nucleotide sequence ID" value="NZ_BQIH01000007.1"/>
</dbReference>
<dbReference type="EMBL" id="JAAQYK010000010">
    <property type="protein sequence ID" value="NNA47658.1"/>
    <property type="molecule type" value="Genomic_DNA"/>
</dbReference>
<evidence type="ECO:0000313" key="9">
    <source>
        <dbReference type="EMBL" id="MCF5151154.1"/>
    </source>
</evidence>
<evidence type="ECO:0000256" key="6">
    <source>
        <dbReference type="RuleBase" id="RU369037"/>
    </source>
</evidence>
<reference evidence="9 13" key="2">
    <citation type="submission" date="2019-11" db="EMBL/GenBank/DDBJ databases">
        <title>Epiphytic Pseudomonas syringae from cherry orchards.</title>
        <authorList>
            <person name="Hulin M.T."/>
        </authorList>
    </citation>
    <scope>NUCLEOTIDE SEQUENCE [LARGE SCALE GENOMIC DNA]</scope>
    <source>
        <strain evidence="9 13">PA-6-3B</strain>
    </source>
</reference>
<keyword evidence="6" id="KW-0997">Cell inner membrane</keyword>
<comment type="caution">
    <text evidence="8">The sequence shown here is derived from an EMBL/GenBank/DDBJ whole genome shotgun (WGS) entry which is preliminary data.</text>
</comment>
<dbReference type="GO" id="GO:0005886">
    <property type="term" value="C:plasma membrane"/>
    <property type="evidence" value="ECO:0007669"/>
    <property type="project" value="UniProtKB-SubCell"/>
</dbReference>
<dbReference type="PANTHER" id="PTHR34820">
    <property type="entry name" value="INNER MEMBRANE PROTEIN YEBZ"/>
    <property type="match status" value="1"/>
</dbReference>
<accession>A0A219AA71</accession>
<evidence type="ECO:0000256" key="5">
    <source>
        <dbReference type="ARBA" id="ARBA00023136"/>
    </source>
</evidence>
<proteinExistence type="inferred from homology"/>
<sequence length="293" mass="31103">MSELISIALRFALYLDLMMLFGLGLFGLYGLHAEQRRWLNLRAWMGLTGGLGLAFSVASLLVMTQSMSGATDWQALWPHVQMMLWQTDLGLTWWVRIAALVLAALSTHLALATLSAGVALATLVWTGHGVMHEGVQGVWHIVSDSAHLLAAAGWVGALAAFGLLLMPAPLPQDDRVQVLASALAGFERIGAGFVLVLIGTGVANYLFVVGPNLGGINGGVYAVLLCLKLGLFGVMLALAALNRFHLTPLLQQSIAAGDYNVAIRALRRSMALEFGAVVLILGLVAWLGTLAPD</sequence>
<evidence type="ECO:0000256" key="1">
    <source>
        <dbReference type="ARBA" id="ARBA00004651"/>
    </source>
</evidence>
<accession>I4KG85</accession>
<dbReference type="EMBL" id="WKDU01000001">
    <property type="protein sequence ID" value="MCF5151154.1"/>
    <property type="molecule type" value="Genomic_DNA"/>
</dbReference>
<feature type="transmembrane region" description="Helical" evidence="6">
    <location>
        <begin position="83"/>
        <end position="102"/>
    </location>
</feature>
<feature type="transmembrane region" description="Helical" evidence="6">
    <location>
        <begin position="12"/>
        <end position="31"/>
    </location>
</feature>
<feature type="transmembrane region" description="Helical" evidence="6">
    <location>
        <begin position="271"/>
        <end position="291"/>
    </location>
</feature>
<evidence type="ECO:0000313" key="11">
    <source>
        <dbReference type="Proteomes" id="UP000003213"/>
    </source>
</evidence>
<dbReference type="InterPro" id="IPR032694">
    <property type="entry name" value="CopC/D"/>
</dbReference>
<dbReference type="Proteomes" id="UP000814074">
    <property type="component" value="Unassembled WGS sequence"/>
</dbReference>
<keyword evidence="13" id="KW-1185">Reference proteome</keyword>
<dbReference type="InterPro" id="IPR008457">
    <property type="entry name" value="Cu-R_CopD_dom"/>
</dbReference>
<gene>
    <name evidence="8" type="primary">copD_2</name>
    <name evidence="9" type="synonym">copD</name>
    <name evidence="9" type="ORF">GIW47_00805</name>
    <name evidence="10" type="ORF">HBO18_26410</name>
    <name evidence="8" type="ORF">PflSS101_3848</name>
</gene>
<dbReference type="Pfam" id="PF05425">
    <property type="entry name" value="CopD"/>
    <property type="match status" value="1"/>
</dbReference>
<protein>
    <recommendedName>
        <fullName evidence="6">Copper resistance protein D</fullName>
    </recommendedName>
</protein>